<feature type="domain" description="Putative regulatory protein FmdB zinc ribbon" evidence="1">
    <location>
        <begin position="1"/>
        <end position="41"/>
    </location>
</feature>
<evidence type="ECO:0000313" key="3">
    <source>
        <dbReference type="Proteomes" id="UP001366166"/>
    </source>
</evidence>
<evidence type="ECO:0000313" key="2">
    <source>
        <dbReference type="EMBL" id="BEQ14111.1"/>
    </source>
</evidence>
<protein>
    <recommendedName>
        <fullName evidence="1">Putative regulatory protein FmdB zinc ribbon domain-containing protein</fullName>
    </recommendedName>
</protein>
<organism evidence="2 3">
    <name type="scientific">Desulfoferula mesophila</name>
    <dbReference type="NCBI Taxonomy" id="3058419"/>
    <lineage>
        <taxon>Bacteria</taxon>
        <taxon>Pseudomonadati</taxon>
        <taxon>Thermodesulfobacteriota</taxon>
        <taxon>Desulfarculia</taxon>
        <taxon>Desulfarculales</taxon>
        <taxon>Desulfarculaceae</taxon>
        <taxon>Desulfoferula</taxon>
    </lineage>
</organism>
<keyword evidence="3" id="KW-1185">Reference proteome</keyword>
<dbReference type="RefSeq" id="WP_338605838.1">
    <property type="nucleotide sequence ID" value="NZ_AP028679.1"/>
</dbReference>
<dbReference type="NCBIfam" id="TIGR02605">
    <property type="entry name" value="CxxC_CxxC_SSSS"/>
    <property type="match status" value="1"/>
</dbReference>
<dbReference type="KEGG" id="dmp:FAK_11770"/>
<dbReference type="InterPro" id="IPR013429">
    <property type="entry name" value="Regulatory_FmdB_Zinc_ribbon"/>
</dbReference>
<accession>A0AAU9EJE8</accession>
<dbReference type="Proteomes" id="UP001366166">
    <property type="component" value="Chromosome"/>
</dbReference>
<sequence>MPIFEISCAACGYSGELLLMNSADPLSCPQCGGSEVQKMMSAPSSLTGSQKQAFPGQGDHGCCGSTPGHAGCAGPGSCCGKA</sequence>
<dbReference type="Pfam" id="PF09723">
    <property type="entry name" value="Zn_ribbon_8"/>
    <property type="match status" value="1"/>
</dbReference>
<proteinExistence type="predicted"/>
<dbReference type="AlphaFoldDB" id="A0AAU9EJE8"/>
<evidence type="ECO:0000259" key="1">
    <source>
        <dbReference type="SMART" id="SM00834"/>
    </source>
</evidence>
<gene>
    <name evidence="2" type="ORF">FAK_11770</name>
</gene>
<reference evidence="3" key="1">
    <citation type="journal article" date="2023" name="Arch. Microbiol.">
        <title>Desulfoferula mesophilus gen. nov. sp. nov., a mesophilic sulfate-reducing bacterium isolated from a brackish lake sediment.</title>
        <authorList>
            <person name="Watanabe T."/>
            <person name="Yabe T."/>
            <person name="Tsuji J.M."/>
            <person name="Fukui M."/>
        </authorList>
    </citation>
    <scope>NUCLEOTIDE SEQUENCE [LARGE SCALE GENOMIC DNA]</scope>
    <source>
        <strain evidence="3">12FAK</strain>
    </source>
</reference>
<name>A0AAU9EJE8_9BACT</name>
<dbReference type="EMBL" id="AP028679">
    <property type="protein sequence ID" value="BEQ14111.1"/>
    <property type="molecule type" value="Genomic_DNA"/>
</dbReference>
<dbReference type="SMART" id="SM00834">
    <property type="entry name" value="CxxC_CXXC_SSSS"/>
    <property type="match status" value="1"/>
</dbReference>